<accession>A0ABU2LGC7</accession>
<sequence length="237" mass="24110">MRSRRLEAVAAAVAVTIGVAAGVWAPDAGDGVREARSSSSIAEGVSRPGAVDAPGAAPDSGSTANLDPSMSGQPSSVVAPPMPRADPIRVRIPQLATDVEVFGADLAPDGGPPSPSEQDALRAAWYAGGVAPGERGAAILVGHLDTYDGPAAFAGLGSLRPGENIEIDRADGQRAVFTVDSVEQYPKSEFPDQRVYGSVDTPQLRLITCGGAWTQDGGYDSNIVAYARLTGSGAATP</sequence>
<feature type="compositionally biased region" description="Low complexity" evidence="2">
    <location>
        <begin position="48"/>
        <end position="59"/>
    </location>
</feature>
<reference evidence="4" key="1">
    <citation type="submission" date="2023-07" db="EMBL/GenBank/DDBJ databases">
        <title>30 novel species of actinomycetes from the DSMZ collection.</title>
        <authorList>
            <person name="Nouioui I."/>
        </authorList>
    </citation>
    <scope>NUCLEOTIDE SEQUENCE [LARGE SCALE GENOMIC DNA]</scope>
    <source>
        <strain evidence="4">DSM 44917</strain>
    </source>
</reference>
<feature type="compositionally biased region" description="Polar residues" evidence="2">
    <location>
        <begin position="60"/>
        <end position="76"/>
    </location>
</feature>
<dbReference type="EMBL" id="JAVREN010000083">
    <property type="protein sequence ID" value="MDT0310602.1"/>
    <property type="molecule type" value="Genomic_DNA"/>
</dbReference>
<evidence type="ECO:0000256" key="2">
    <source>
        <dbReference type="SAM" id="MobiDB-lite"/>
    </source>
</evidence>
<protein>
    <submittedName>
        <fullName evidence="3">Class F sortase</fullName>
    </submittedName>
</protein>
<name>A0ABU2LGC7_9ACTN</name>
<dbReference type="NCBIfam" id="NF033748">
    <property type="entry name" value="class_F_sortase"/>
    <property type="match status" value="1"/>
</dbReference>
<dbReference type="InterPro" id="IPR005754">
    <property type="entry name" value="Sortase"/>
</dbReference>
<dbReference type="SUPFAM" id="SSF63817">
    <property type="entry name" value="Sortase"/>
    <property type="match status" value="1"/>
</dbReference>
<proteinExistence type="predicted"/>
<comment type="caution">
    <text evidence="3">The sequence shown here is derived from an EMBL/GenBank/DDBJ whole genome shotgun (WGS) entry which is preliminary data.</text>
</comment>
<keyword evidence="1" id="KW-0378">Hydrolase</keyword>
<evidence type="ECO:0000256" key="1">
    <source>
        <dbReference type="ARBA" id="ARBA00022801"/>
    </source>
</evidence>
<dbReference type="Pfam" id="PF04203">
    <property type="entry name" value="Sortase"/>
    <property type="match status" value="1"/>
</dbReference>
<evidence type="ECO:0000313" key="4">
    <source>
        <dbReference type="Proteomes" id="UP001183388"/>
    </source>
</evidence>
<organism evidence="3 4">
    <name type="scientific">Streptomyces boetiae</name>
    <dbReference type="NCBI Taxonomy" id="3075541"/>
    <lineage>
        <taxon>Bacteria</taxon>
        <taxon>Bacillati</taxon>
        <taxon>Actinomycetota</taxon>
        <taxon>Actinomycetes</taxon>
        <taxon>Kitasatosporales</taxon>
        <taxon>Streptomycetaceae</taxon>
        <taxon>Streptomyces</taxon>
    </lineage>
</organism>
<dbReference type="RefSeq" id="WP_311633568.1">
    <property type="nucleotide sequence ID" value="NZ_JAVREN010000083.1"/>
</dbReference>
<dbReference type="InterPro" id="IPR023365">
    <property type="entry name" value="Sortase_dom-sf"/>
</dbReference>
<dbReference type="CDD" id="cd05829">
    <property type="entry name" value="Sortase_F"/>
    <property type="match status" value="1"/>
</dbReference>
<dbReference type="Gene3D" id="2.40.260.10">
    <property type="entry name" value="Sortase"/>
    <property type="match status" value="1"/>
</dbReference>
<gene>
    <name evidence="3" type="ORF">RM780_27175</name>
</gene>
<feature type="region of interest" description="Disordered" evidence="2">
    <location>
        <begin position="28"/>
        <end position="84"/>
    </location>
</feature>
<keyword evidence="4" id="KW-1185">Reference proteome</keyword>
<dbReference type="Proteomes" id="UP001183388">
    <property type="component" value="Unassembled WGS sequence"/>
</dbReference>
<evidence type="ECO:0000313" key="3">
    <source>
        <dbReference type="EMBL" id="MDT0310602.1"/>
    </source>
</evidence>
<dbReference type="InterPro" id="IPR042001">
    <property type="entry name" value="Sortase_F"/>
</dbReference>